<dbReference type="OrthoDB" id="5357220at2759"/>
<feature type="compositionally biased region" description="Low complexity" evidence="1">
    <location>
        <begin position="258"/>
        <end position="276"/>
    </location>
</feature>
<evidence type="ECO:0000313" key="2">
    <source>
        <dbReference type="EMBL" id="OSX59361.1"/>
    </source>
</evidence>
<feature type="region of interest" description="Disordered" evidence="1">
    <location>
        <begin position="293"/>
        <end position="341"/>
    </location>
</feature>
<organism evidence="2 3">
    <name type="scientific">Postia placenta MAD-698-R-SB12</name>
    <dbReference type="NCBI Taxonomy" id="670580"/>
    <lineage>
        <taxon>Eukaryota</taxon>
        <taxon>Fungi</taxon>
        <taxon>Dikarya</taxon>
        <taxon>Basidiomycota</taxon>
        <taxon>Agaricomycotina</taxon>
        <taxon>Agaricomycetes</taxon>
        <taxon>Polyporales</taxon>
        <taxon>Adustoporiaceae</taxon>
        <taxon>Rhodonia</taxon>
    </lineage>
</organism>
<dbReference type="AlphaFoldDB" id="A0A1X6MSI6"/>
<proteinExistence type="predicted"/>
<dbReference type="STRING" id="670580.A0A1X6MSI6"/>
<name>A0A1X6MSI6_9APHY</name>
<dbReference type="EMBL" id="KZ110602">
    <property type="protein sequence ID" value="OSX59361.1"/>
    <property type="molecule type" value="Genomic_DNA"/>
</dbReference>
<dbReference type="GeneID" id="36324525"/>
<evidence type="ECO:0000256" key="1">
    <source>
        <dbReference type="SAM" id="MobiDB-lite"/>
    </source>
</evidence>
<dbReference type="RefSeq" id="XP_024336155.1">
    <property type="nucleotide sequence ID" value="XM_024479575.1"/>
</dbReference>
<dbReference type="PANTHER" id="PTHR34065:SF1">
    <property type="entry name" value="CELL DIVISION CONTROL PROTEIN 14"/>
    <property type="match status" value="1"/>
</dbReference>
<dbReference type="InterPro" id="IPR012535">
    <property type="entry name" value="Cell_div_Cdc14"/>
</dbReference>
<evidence type="ECO:0000313" key="3">
    <source>
        <dbReference type="Proteomes" id="UP000194127"/>
    </source>
</evidence>
<gene>
    <name evidence="2" type="ORF">POSPLADRAFT_1048699</name>
</gene>
<sequence length="467" mass="49911">MSTMKGVLLDALDELVSARTSTTRIGEILTTLERLLAEVCTPNADPAAAERLQIFIRLQDTFECNVPSRLLSWMSLVTTRLEYITSNPRLPKIARQNGPHVRRSFVQDERKSEIITLSTQLLQTLSIIQGVVLTHKGSKRYLGRRYALESGENGSRSSSENVSTISLASIVLDTLLCVLVDSSPALRVFEDLKGVQLVVRILKRAGTPREVRMKCLEFLYFYLLDETTSLSSGTSAHEQDASAGPDAHIPSSGDIRPSHQSIPSTSSTSSRGSSGSSYSSIFSSASAVSTSATSVSSTSRLSGESSEPEKPVSRSPPAASETLAPALAPSPRIVTPPNQRAKPRSLLMLQKEVDYVPLSPKKAQVSRLGVGTPRAGSALRPKLKSRGPVDVLDASSLLSSPEAEKTPLAATAATRAISAAACLQTPEGKPYSGARTMEEKKEILGSMLGNVEALVEGVRKAGIWGLG</sequence>
<reference evidence="2 3" key="1">
    <citation type="submission" date="2017-04" db="EMBL/GenBank/DDBJ databases">
        <title>Genome Sequence of the Model Brown-Rot Fungus Postia placenta SB12.</title>
        <authorList>
            <consortium name="DOE Joint Genome Institute"/>
            <person name="Gaskell J."/>
            <person name="Kersten P."/>
            <person name="Larrondo L.F."/>
            <person name="Canessa P."/>
            <person name="Martinez D."/>
            <person name="Hibbett D."/>
            <person name="Schmoll M."/>
            <person name="Kubicek C.P."/>
            <person name="Martinez A.T."/>
            <person name="Yadav J."/>
            <person name="Master E."/>
            <person name="Magnuson J.K."/>
            <person name="James T."/>
            <person name="Yaver D."/>
            <person name="Berka R."/>
            <person name="Labutti K."/>
            <person name="Lipzen A."/>
            <person name="Aerts A."/>
            <person name="Barry K."/>
            <person name="Henrissat B."/>
            <person name="Blanchette R."/>
            <person name="Grigoriev I."/>
            <person name="Cullen D."/>
        </authorList>
    </citation>
    <scope>NUCLEOTIDE SEQUENCE [LARGE SCALE GENOMIC DNA]</scope>
    <source>
        <strain evidence="2 3">MAD-698-R-SB12</strain>
    </source>
</reference>
<dbReference type="PANTHER" id="PTHR34065">
    <property type="entry name" value="CELL DIVISION CONTROL PROTEIN 14"/>
    <property type="match status" value="1"/>
</dbReference>
<feature type="region of interest" description="Disordered" evidence="1">
    <location>
        <begin position="232"/>
        <end position="276"/>
    </location>
</feature>
<evidence type="ECO:0008006" key="4">
    <source>
        <dbReference type="Google" id="ProtNLM"/>
    </source>
</evidence>
<accession>A0A1X6MSI6</accession>
<protein>
    <recommendedName>
        <fullName evidence="4">Cell division control protein 14</fullName>
    </recommendedName>
</protein>
<dbReference type="Proteomes" id="UP000194127">
    <property type="component" value="Unassembled WGS sequence"/>
</dbReference>
<dbReference type="Pfam" id="PF08045">
    <property type="entry name" value="CDC14"/>
    <property type="match status" value="1"/>
</dbReference>
<feature type="compositionally biased region" description="Low complexity" evidence="1">
    <location>
        <begin position="293"/>
        <end position="305"/>
    </location>
</feature>
<keyword evidence="3" id="KW-1185">Reference proteome</keyword>